<sequence>QIYNSKGAYIALEKLFEEQEIIVNSIKELTDDQLIELGVTKVG</sequence>
<name>A0ACA9NYB6_9GLOM</name>
<evidence type="ECO:0000313" key="1">
    <source>
        <dbReference type="EMBL" id="CAG8683620.1"/>
    </source>
</evidence>
<organism evidence="1 2">
    <name type="scientific">Racocetra persica</name>
    <dbReference type="NCBI Taxonomy" id="160502"/>
    <lineage>
        <taxon>Eukaryota</taxon>
        <taxon>Fungi</taxon>
        <taxon>Fungi incertae sedis</taxon>
        <taxon>Mucoromycota</taxon>
        <taxon>Glomeromycotina</taxon>
        <taxon>Glomeromycetes</taxon>
        <taxon>Diversisporales</taxon>
        <taxon>Gigasporaceae</taxon>
        <taxon>Racocetra</taxon>
    </lineage>
</organism>
<accession>A0ACA9NYB6</accession>
<comment type="caution">
    <text evidence="1">The sequence shown here is derived from an EMBL/GenBank/DDBJ whole genome shotgun (WGS) entry which is preliminary data.</text>
</comment>
<dbReference type="EMBL" id="CAJVQC010017283">
    <property type="protein sequence ID" value="CAG8683620.1"/>
    <property type="molecule type" value="Genomic_DNA"/>
</dbReference>
<proteinExistence type="predicted"/>
<keyword evidence="2" id="KW-1185">Reference proteome</keyword>
<evidence type="ECO:0000313" key="2">
    <source>
        <dbReference type="Proteomes" id="UP000789920"/>
    </source>
</evidence>
<dbReference type="Proteomes" id="UP000789920">
    <property type="component" value="Unassembled WGS sequence"/>
</dbReference>
<reference evidence="1" key="1">
    <citation type="submission" date="2021-06" db="EMBL/GenBank/DDBJ databases">
        <authorList>
            <person name="Kallberg Y."/>
            <person name="Tangrot J."/>
            <person name="Rosling A."/>
        </authorList>
    </citation>
    <scope>NUCLEOTIDE SEQUENCE</scope>
    <source>
        <strain evidence="1">MA461A</strain>
    </source>
</reference>
<gene>
    <name evidence="1" type="ORF">RPERSI_LOCUS9233</name>
</gene>
<feature type="non-terminal residue" evidence="1">
    <location>
        <position position="1"/>
    </location>
</feature>
<protein>
    <submittedName>
        <fullName evidence="1">19784_t:CDS:1</fullName>
    </submittedName>
</protein>